<dbReference type="InterPro" id="IPR029052">
    <property type="entry name" value="Metallo-depent_PP-like"/>
</dbReference>
<dbReference type="Proteomes" id="UP000002036">
    <property type="component" value="Chromosome B"/>
</dbReference>
<dbReference type="HOGENOM" id="CLU_023125_0_1_1"/>
<organism evidence="2 3">
    <name type="scientific">Lachancea thermotolerans (strain ATCC 56472 / CBS 6340 / NRRL Y-8284)</name>
    <name type="common">Yeast</name>
    <name type="synonym">Kluyveromyces thermotolerans</name>
    <dbReference type="NCBI Taxonomy" id="559295"/>
    <lineage>
        <taxon>Eukaryota</taxon>
        <taxon>Fungi</taxon>
        <taxon>Dikarya</taxon>
        <taxon>Ascomycota</taxon>
        <taxon>Saccharomycotina</taxon>
        <taxon>Saccharomycetes</taxon>
        <taxon>Saccharomycetales</taxon>
        <taxon>Saccharomycetaceae</taxon>
        <taxon>Lachancea</taxon>
    </lineage>
</organism>
<dbReference type="EMBL" id="CU928166">
    <property type="protein sequence ID" value="CAR21698.1"/>
    <property type="molecule type" value="Genomic_DNA"/>
</dbReference>
<keyword evidence="3" id="KW-1185">Reference proteome</keyword>
<dbReference type="GO" id="GO:0005737">
    <property type="term" value="C:cytoplasm"/>
    <property type="evidence" value="ECO:0007669"/>
    <property type="project" value="TreeGrafter"/>
</dbReference>
<dbReference type="Gene3D" id="3.60.21.10">
    <property type="match status" value="1"/>
</dbReference>
<protein>
    <submittedName>
        <fullName evidence="2">KLTH0B08008p</fullName>
    </submittedName>
</protein>
<sequence length="249" mass="28688">MFEEFAKLMAKVNAKDENTHVVLLGDFTSKGPQSRAVVDYMREHQDSTHCILGNHEVNVMFAYLNHVGLEQRLSSGHARWRPLEFSSESYIPPRGQVNRMHRDVARELGEERLDWVAKHCPAELAIEFGPQTLVAVHAGLDPDLSREDVPKVKDITTMKYMLPEDHSKTSKFKFKHSRRWYKFWDGQHAPRNTTVFYGHDSSNGLTLRKRTKGLDSACVSGGQLSALEVVYRDGEYQEFLHQVECREMR</sequence>
<dbReference type="InParanoid" id="C5DD37"/>
<dbReference type="FunCoup" id="C5DD37">
    <property type="interactions" value="72"/>
</dbReference>
<dbReference type="Pfam" id="PF00149">
    <property type="entry name" value="Metallophos"/>
    <property type="match status" value="1"/>
</dbReference>
<dbReference type="SUPFAM" id="SSF56300">
    <property type="entry name" value="Metallo-dependent phosphatases"/>
    <property type="match status" value="1"/>
</dbReference>
<dbReference type="GeneID" id="8290976"/>
<evidence type="ECO:0000313" key="2">
    <source>
        <dbReference type="EMBL" id="CAR21698.1"/>
    </source>
</evidence>
<dbReference type="GO" id="GO:0016791">
    <property type="term" value="F:phosphatase activity"/>
    <property type="evidence" value="ECO:0007669"/>
    <property type="project" value="TreeGrafter"/>
</dbReference>
<dbReference type="PANTHER" id="PTHR42850:SF4">
    <property type="entry name" value="ZINC-DEPENDENT ENDOPOLYPHOSPHATASE"/>
    <property type="match status" value="1"/>
</dbReference>
<dbReference type="KEGG" id="lth:KLTH0B08008g"/>
<dbReference type="STRING" id="559295.C5DD37"/>
<reference evidence="2 3" key="1">
    <citation type="journal article" date="2009" name="Genome Res.">
        <title>Comparative genomics of protoploid Saccharomycetaceae.</title>
        <authorList>
            <consortium name="The Genolevures Consortium"/>
            <person name="Souciet J.-L."/>
            <person name="Dujon B."/>
            <person name="Gaillardin C."/>
            <person name="Johnston M."/>
            <person name="Baret P.V."/>
            <person name="Cliften P."/>
            <person name="Sherman D.J."/>
            <person name="Weissenbach J."/>
            <person name="Westhof E."/>
            <person name="Wincker P."/>
            <person name="Jubin C."/>
            <person name="Poulain J."/>
            <person name="Barbe V."/>
            <person name="Segurens B."/>
            <person name="Artiguenave F."/>
            <person name="Anthouard V."/>
            <person name="Vacherie B."/>
            <person name="Val M.-E."/>
            <person name="Fulton R.S."/>
            <person name="Minx P."/>
            <person name="Wilson R."/>
            <person name="Durrens P."/>
            <person name="Jean G."/>
            <person name="Marck C."/>
            <person name="Martin T."/>
            <person name="Nikolski M."/>
            <person name="Rolland T."/>
            <person name="Seret M.-L."/>
            <person name="Casaregola S."/>
            <person name="Despons L."/>
            <person name="Fairhead C."/>
            <person name="Fischer G."/>
            <person name="Lafontaine I."/>
            <person name="Leh V."/>
            <person name="Lemaire M."/>
            <person name="de Montigny J."/>
            <person name="Neuveglise C."/>
            <person name="Thierry A."/>
            <person name="Blanc-Lenfle I."/>
            <person name="Bleykasten C."/>
            <person name="Diffels J."/>
            <person name="Fritsch E."/>
            <person name="Frangeul L."/>
            <person name="Goeffon A."/>
            <person name="Jauniaux N."/>
            <person name="Kachouri-Lafond R."/>
            <person name="Payen C."/>
            <person name="Potier S."/>
            <person name="Pribylova L."/>
            <person name="Ozanne C."/>
            <person name="Richard G.-F."/>
            <person name="Sacerdot C."/>
            <person name="Straub M.-L."/>
            <person name="Talla E."/>
        </authorList>
    </citation>
    <scope>NUCLEOTIDE SEQUENCE [LARGE SCALE GENOMIC DNA]</scope>
    <source>
        <strain evidence="3">ATCC 56472 / CBS 6340 / NRRL Y-8284</strain>
    </source>
</reference>
<dbReference type="AlphaFoldDB" id="C5DD37"/>
<dbReference type="InterPro" id="IPR050126">
    <property type="entry name" value="Ap4A_hydrolase"/>
</dbReference>
<dbReference type="GO" id="GO:0000298">
    <property type="term" value="F:endopolyphosphatase activity"/>
    <property type="evidence" value="ECO:0007669"/>
    <property type="project" value="TreeGrafter"/>
</dbReference>
<dbReference type="InterPro" id="IPR004843">
    <property type="entry name" value="Calcineurin-like_PHP"/>
</dbReference>
<accession>C5DD37</accession>
<dbReference type="OrthoDB" id="10267127at2759"/>
<dbReference type="eggNOG" id="KOG0371">
    <property type="taxonomic scope" value="Eukaryota"/>
</dbReference>
<dbReference type="RefSeq" id="XP_002552136.1">
    <property type="nucleotide sequence ID" value="XM_002552090.1"/>
</dbReference>
<name>C5DD37_LACTC</name>
<dbReference type="PANTHER" id="PTHR42850">
    <property type="entry name" value="METALLOPHOSPHOESTERASE"/>
    <property type="match status" value="1"/>
</dbReference>
<evidence type="ECO:0000259" key="1">
    <source>
        <dbReference type="Pfam" id="PF00149"/>
    </source>
</evidence>
<proteinExistence type="predicted"/>
<feature type="domain" description="Calcineurin-like phosphoesterase" evidence="1">
    <location>
        <begin position="2"/>
        <end position="203"/>
    </location>
</feature>
<dbReference type="GO" id="GO:0006798">
    <property type="term" value="P:polyphosphate catabolic process"/>
    <property type="evidence" value="ECO:0007669"/>
    <property type="project" value="TreeGrafter"/>
</dbReference>
<gene>
    <name evidence="2" type="ordered locus">KLTH0B08008g</name>
</gene>
<evidence type="ECO:0000313" key="3">
    <source>
        <dbReference type="Proteomes" id="UP000002036"/>
    </source>
</evidence>
<dbReference type="OMA" id="WLDTCPV"/>